<dbReference type="GO" id="GO:0016491">
    <property type="term" value="F:oxidoreductase activity"/>
    <property type="evidence" value="ECO:0007669"/>
    <property type="project" value="InterPro"/>
</dbReference>
<dbReference type="SUPFAM" id="SSF51430">
    <property type="entry name" value="NAD(P)-linked oxidoreductase"/>
    <property type="match status" value="1"/>
</dbReference>
<dbReference type="GO" id="GO:0005829">
    <property type="term" value="C:cytosol"/>
    <property type="evidence" value="ECO:0007669"/>
    <property type="project" value="TreeGrafter"/>
</dbReference>
<dbReference type="Proteomes" id="UP000186110">
    <property type="component" value="Chromosome"/>
</dbReference>
<organism evidence="2 3">
    <name type="scientific">Rhodoferax saidenbachensis</name>
    <dbReference type="NCBI Taxonomy" id="1484693"/>
    <lineage>
        <taxon>Bacteria</taxon>
        <taxon>Pseudomonadati</taxon>
        <taxon>Pseudomonadota</taxon>
        <taxon>Betaproteobacteria</taxon>
        <taxon>Burkholderiales</taxon>
        <taxon>Comamonadaceae</taxon>
        <taxon>Rhodoferax</taxon>
    </lineage>
</organism>
<dbReference type="Pfam" id="PF00248">
    <property type="entry name" value="Aldo_ket_red"/>
    <property type="match status" value="1"/>
</dbReference>
<accession>A0A1P8KCM1</accession>
<dbReference type="PANTHER" id="PTHR42686">
    <property type="entry name" value="GH17980P-RELATED"/>
    <property type="match status" value="1"/>
</dbReference>
<dbReference type="AlphaFoldDB" id="A0A1P8KCM1"/>
<evidence type="ECO:0000313" key="2">
    <source>
        <dbReference type="EMBL" id="APW43777.1"/>
    </source>
</evidence>
<dbReference type="EMBL" id="CP019239">
    <property type="protein sequence ID" value="APW43777.1"/>
    <property type="molecule type" value="Genomic_DNA"/>
</dbReference>
<feature type="domain" description="NADP-dependent oxidoreductase" evidence="1">
    <location>
        <begin position="19"/>
        <end position="321"/>
    </location>
</feature>
<dbReference type="STRING" id="1484693.RS694_15365"/>
<keyword evidence="3" id="KW-1185">Reference proteome</keyword>
<name>A0A1P8KCM1_9BURK</name>
<dbReference type="Gene3D" id="3.20.20.100">
    <property type="entry name" value="NADP-dependent oxidoreductase domain"/>
    <property type="match status" value="1"/>
</dbReference>
<dbReference type="RefSeq" id="WP_029707101.1">
    <property type="nucleotide sequence ID" value="NZ_CP019239.1"/>
</dbReference>
<gene>
    <name evidence="2" type="ORF">RS694_15365</name>
</gene>
<evidence type="ECO:0000313" key="3">
    <source>
        <dbReference type="Proteomes" id="UP000186110"/>
    </source>
</evidence>
<sequence length="335" mass="36747">MHTTDLKKLPRVDLQLTALGLGCSQMGGLYHAASARDVEDVFASAWAAGVRYFDTAPYYGYTRSEHRLGTQMAECARHEYVVSTKVGRLLRPDASVAPGDGGWVNPYPFRPVYDYSYSGVMRSFEDSQQRLGLAHIDILYVHDIGRDTHGEQHAHYWQQLTTGGGFRALDELRRSGATRAIGLGVNEWEVVQDSMREFDLDCTLLAGRYTLLEQDSLTPFLDECLRRGNAIVAAGVFNSGVLAGNTKFNYAQASAEVLTRVQALSAVCAEFKVPLQAAALQFPLAHPAVVSCLTGVHTAAQLQQNVAWLEQSLPAALWQTLRARGLLHPEAPVPA</sequence>
<dbReference type="PANTHER" id="PTHR42686:SF1">
    <property type="entry name" value="GH17980P-RELATED"/>
    <property type="match status" value="1"/>
</dbReference>
<evidence type="ECO:0000259" key="1">
    <source>
        <dbReference type="Pfam" id="PF00248"/>
    </source>
</evidence>
<dbReference type="InterPro" id="IPR036812">
    <property type="entry name" value="NAD(P)_OxRdtase_dom_sf"/>
</dbReference>
<protein>
    <submittedName>
        <fullName evidence="2">Pyridoxal 4-dehydrogenase</fullName>
    </submittedName>
</protein>
<dbReference type="InterPro" id="IPR023210">
    <property type="entry name" value="NADP_OxRdtase_dom"/>
</dbReference>
<dbReference type="eggNOG" id="COG0667">
    <property type="taxonomic scope" value="Bacteria"/>
</dbReference>
<proteinExistence type="predicted"/>
<dbReference type="KEGG" id="rsb:RS694_15365"/>
<reference evidence="2 3" key="1">
    <citation type="submission" date="2017-01" db="EMBL/GenBank/DDBJ databases">
        <authorList>
            <person name="Mah S.A."/>
            <person name="Swanson W.J."/>
            <person name="Moy G.W."/>
            <person name="Vacquier V.D."/>
        </authorList>
    </citation>
    <scope>NUCLEOTIDE SEQUENCE [LARGE SCALE GENOMIC DNA]</scope>
    <source>
        <strain evidence="2 3">DSM 22694</strain>
    </source>
</reference>
<dbReference type="InterPro" id="IPR020471">
    <property type="entry name" value="AKR"/>
</dbReference>